<accession>D6PLE6</accession>
<dbReference type="GO" id="GO:0140359">
    <property type="term" value="F:ABC-type transporter activity"/>
    <property type="evidence" value="ECO:0007669"/>
    <property type="project" value="InterPro"/>
</dbReference>
<dbReference type="Pfam" id="PF12679">
    <property type="entry name" value="ABC2_membrane_2"/>
    <property type="match status" value="1"/>
</dbReference>
<keyword evidence="2" id="KW-1003">Cell membrane</keyword>
<dbReference type="AlphaFoldDB" id="D6PLE6"/>
<evidence type="ECO:0000256" key="1">
    <source>
        <dbReference type="ARBA" id="ARBA00004651"/>
    </source>
</evidence>
<organism evidence="7">
    <name type="scientific">uncultured organism MedDCM-OCT-S11-C346</name>
    <dbReference type="NCBI Taxonomy" id="743660"/>
    <lineage>
        <taxon>unclassified sequences</taxon>
        <taxon>environmental samples</taxon>
    </lineage>
</organism>
<evidence type="ECO:0000256" key="3">
    <source>
        <dbReference type="ARBA" id="ARBA00022692"/>
    </source>
</evidence>
<feature type="transmembrane region" description="Helical" evidence="6">
    <location>
        <begin position="20"/>
        <end position="40"/>
    </location>
</feature>
<protein>
    <submittedName>
        <fullName evidence="7">ABC 2 type transporter</fullName>
    </submittedName>
</protein>
<evidence type="ECO:0000256" key="6">
    <source>
        <dbReference type="SAM" id="Phobius"/>
    </source>
</evidence>
<feature type="transmembrane region" description="Helical" evidence="6">
    <location>
        <begin position="113"/>
        <end position="134"/>
    </location>
</feature>
<dbReference type="PANTHER" id="PTHR30294">
    <property type="entry name" value="MEMBRANE COMPONENT OF ABC TRANSPORTER YHHJ-RELATED"/>
    <property type="match status" value="1"/>
</dbReference>
<dbReference type="InterPro" id="IPR051449">
    <property type="entry name" value="ABC-2_transporter_component"/>
</dbReference>
<keyword evidence="4 6" id="KW-1133">Transmembrane helix</keyword>
<dbReference type="PANTHER" id="PTHR30294:SF29">
    <property type="entry name" value="MULTIDRUG ABC TRANSPORTER PERMEASE YBHS-RELATED"/>
    <property type="match status" value="1"/>
</dbReference>
<keyword evidence="5 6" id="KW-0472">Membrane</keyword>
<name>D6PLE6_9ZZZZ</name>
<evidence type="ECO:0000256" key="4">
    <source>
        <dbReference type="ARBA" id="ARBA00022989"/>
    </source>
</evidence>
<dbReference type="GO" id="GO:0005886">
    <property type="term" value="C:plasma membrane"/>
    <property type="evidence" value="ECO:0007669"/>
    <property type="project" value="UniProtKB-SubCell"/>
</dbReference>
<feature type="transmembrane region" description="Helical" evidence="6">
    <location>
        <begin position="141"/>
        <end position="160"/>
    </location>
</feature>
<keyword evidence="3 6" id="KW-0812">Transmembrane</keyword>
<sequence>MQYLQHNYRQGLDMMNVTEGILAPLMYQMVFVLIFMLPVLTMRLFSEERRGKTLQLLMTAPIRPIEIVLGKYLGALTVMTIMFALSLIFPVLLHAFGISGADGLSPVDWNTVAVGYLGLFLFGAACVSIGLLASSVTESQLVAVIISFGVLLVLWLVGLVSQGHTSGLQRVLYYVSHVTHLDGFLRGMVRLTDVVITAPSRLPAFSCLGE</sequence>
<reference evidence="7" key="1">
    <citation type="journal article" date="2010" name="ISME J.">
        <title>Metagenome of the Mediterranean deep chlorophyll maximum studied by direct and fosmid library 454 pyrosequencing.</title>
        <authorList>
            <person name="Ghai R."/>
            <person name="Martin-Cuadrado A.B."/>
            <person name="Molto A.G."/>
            <person name="Heredia I.G."/>
            <person name="Cabrera R."/>
            <person name="Martin J."/>
            <person name="Verdu M."/>
            <person name="Deschamps P."/>
            <person name="Moreira D."/>
            <person name="Lopez-Garcia P."/>
            <person name="Mira A."/>
            <person name="Rodriguez-Valera F."/>
        </authorList>
    </citation>
    <scope>NUCLEOTIDE SEQUENCE</scope>
</reference>
<evidence type="ECO:0000256" key="5">
    <source>
        <dbReference type="ARBA" id="ARBA00023136"/>
    </source>
</evidence>
<evidence type="ECO:0000313" key="7">
    <source>
        <dbReference type="EMBL" id="ADD96547.1"/>
    </source>
</evidence>
<comment type="subcellular location">
    <subcellularLocation>
        <location evidence="1">Cell membrane</location>
        <topology evidence="1">Multi-pass membrane protein</topology>
    </subcellularLocation>
</comment>
<feature type="transmembrane region" description="Helical" evidence="6">
    <location>
        <begin position="72"/>
        <end position="93"/>
    </location>
</feature>
<dbReference type="EMBL" id="GU943147">
    <property type="protein sequence ID" value="ADD96547.1"/>
    <property type="molecule type" value="Genomic_DNA"/>
</dbReference>
<proteinExistence type="predicted"/>
<evidence type="ECO:0000256" key="2">
    <source>
        <dbReference type="ARBA" id="ARBA00022475"/>
    </source>
</evidence>